<dbReference type="Proteomes" id="UP001314229">
    <property type="component" value="Unassembled WGS sequence"/>
</dbReference>
<feature type="non-terminal residue" evidence="1">
    <location>
        <position position="1"/>
    </location>
</feature>
<keyword evidence="2" id="KW-1185">Reference proteome</keyword>
<dbReference type="AlphaFoldDB" id="A0AAV1QM03"/>
<sequence>SSDASPEPASVLIGHAETILPSCLCLDSIKTRLRPPQPTTNHSTVGVFVQVLSSRTRLTSCSCCTTASAARGCSCSSTRRRFDSRRCRTKMLRCTETSAPLIATCWTAARSTAAVTADTPNY</sequence>
<name>A0AAV1QM03_SCOSC</name>
<accession>A0AAV1QM03</accession>
<feature type="non-terminal residue" evidence="1">
    <location>
        <position position="122"/>
    </location>
</feature>
<organism evidence="1 2">
    <name type="scientific">Scomber scombrus</name>
    <name type="common">Atlantic mackerel</name>
    <name type="synonym">Scomber vernalis</name>
    <dbReference type="NCBI Taxonomy" id="13677"/>
    <lineage>
        <taxon>Eukaryota</taxon>
        <taxon>Metazoa</taxon>
        <taxon>Chordata</taxon>
        <taxon>Craniata</taxon>
        <taxon>Vertebrata</taxon>
        <taxon>Euteleostomi</taxon>
        <taxon>Actinopterygii</taxon>
        <taxon>Neopterygii</taxon>
        <taxon>Teleostei</taxon>
        <taxon>Neoteleostei</taxon>
        <taxon>Acanthomorphata</taxon>
        <taxon>Pelagiaria</taxon>
        <taxon>Scombriformes</taxon>
        <taxon>Scombridae</taxon>
        <taxon>Scomber</taxon>
    </lineage>
</organism>
<dbReference type="EMBL" id="CAWUFR010001427">
    <property type="protein sequence ID" value="CAK6983716.1"/>
    <property type="molecule type" value="Genomic_DNA"/>
</dbReference>
<evidence type="ECO:0000313" key="1">
    <source>
        <dbReference type="EMBL" id="CAK6983716.1"/>
    </source>
</evidence>
<protein>
    <submittedName>
        <fullName evidence="1">Uncharacterized protein</fullName>
    </submittedName>
</protein>
<comment type="caution">
    <text evidence="1">The sequence shown here is derived from an EMBL/GenBank/DDBJ whole genome shotgun (WGS) entry which is preliminary data.</text>
</comment>
<evidence type="ECO:0000313" key="2">
    <source>
        <dbReference type="Proteomes" id="UP001314229"/>
    </source>
</evidence>
<reference evidence="1 2" key="1">
    <citation type="submission" date="2024-01" db="EMBL/GenBank/DDBJ databases">
        <authorList>
            <person name="Alioto T."/>
            <person name="Alioto T."/>
            <person name="Gomez Garrido J."/>
        </authorList>
    </citation>
    <scope>NUCLEOTIDE SEQUENCE [LARGE SCALE GENOMIC DNA]</scope>
</reference>
<gene>
    <name evidence="1" type="ORF">FSCOSCO3_A028700</name>
</gene>
<proteinExistence type="predicted"/>